<dbReference type="SUPFAM" id="SSF51735">
    <property type="entry name" value="NAD(P)-binding Rossmann-fold domains"/>
    <property type="match status" value="1"/>
</dbReference>
<comment type="subcellular location">
    <subcellularLocation>
        <location evidence="2">Cytoplasm</location>
    </subcellularLocation>
</comment>
<keyword evidence="2" id="KW-0028">Amino-acid biosynthesis</keyword>
<comment type="similarity">
    <text evidence="1 2">Belongs to the pyrroline-5-carboxylate reductase family.</text>
</comment>
<dbReference type="HAMAP" id="MF_01925">
    <property type="entry name" value="P5C_reductase"/>
    <property type="match status" value="1"/>
</dbReference>
<dbReference type="InterPro" id="IPR029036">
    <property type="entry name" value="P5CR_dimer"/>
</dbReference>
<dbReference type="InterPro" id="IPR008927">
    <property type="entry name" value="6-PGluconate_DH-like_C_sf"/>
</dbReference>
<evidence type="ECO:0000256" key="2">
    <source>
        <dbReference type="HAMAP-Rule" id="MF_01925"/>
    </source>
</evidence>
<evidence type="ECO:0000259" key="5">
    <source>
        <dbReference type="Pfam" id="PF14748"/>
    </source>
</evidence>
<evidence type="ECO:0000259" key="4">
    <source>
        <dbReference type="Pfam" id="PF03807"/>
    </source>
</evidence>
<evidence type="ECO:0000256" key="3">
    <source>
        <dbReference type="NCBIfam" id="TIGR00112"/>
    </source>
</evidence>
<dbReference type="PANTHER" id="PTHR11645">
    <property type="entry name" value="PYRROLINE-5-CARBOXYLATE REDUCTASE"/>
    <property type="match status" value="1"/>
</dbReference>
<dbReference type="Pfam" id="PF03807">
    <property type="entry name" value="F420_oxidored"/>
    <property type="match status" value="1"/>
</dbReference>
<gene>
    <name evidence="2 6" type="primary">proC</name>
    <name evidence="6" type="ORF">ACFSJH_09275</name>
</gene>
<comment type="caution">
    <text evidence="6">The sequence shown here is derived from an EMBL/GenBank/DDBJ whole genome shotgun (WGS) entry which is preliminary data.</text>
</comment>
<dbReference type="SUPFAM" id="SSF48179">
    <property type="entry name" value="6-phosphogluconate dehydrogenase C-terminal domain-like"/>
    <property type="match status" value="1"/>
</dbReference>
<comment type="pathway">
    <text evidence="2">Amino-acid biosynthesis; L-proline biosynthesis; L-proline from L-glutamate 5-semialdehyde: step 1/1.</text>
</comment>
<evidence type="ECO:0000256" key="1">
    <source>
        <dbReference type="ARBA" id="ARBA00005525"/>
    </source>
</evidence>
<keyword evidence="2" id="KW-0963">Cytoplasm</keyword>
<proteinExistence type="inferred from homology"/>
<keyword evidence="2 6" id="KW-0560">Oxidoreductase</keyword>
<sequence>MEQSNKQNNTICFFGAGAMAEAIVSGVLAQGIFLPEQVSVLNKSNEQRLHHLHSKYGVTVSNEEQQKQLLLQQADIIVLAMKPKDAVAALTELQAHIRADQVLVSVIAGLSITSIKQLIGVKQPVVRAMPNTSSSIGQGVTGISYSDEVTEVEKMTIQSIFSAIGIALTIDEKQQSAITAISGSGPAYIYFFVEAMTAAAEKLGFTTADASKLVLHTLKGAAAMLEQTELPAEQLRKNVTSPNGTTAAALDVMIDQQLSTTISDAIQRACTRADELGKEIERSIH</sequence>
<keyword evidence="2" id="KW-0521">NADP</keyword>
<keyword evidence="7" id="KW-1185">Reference proteome</keyword>
<organism evidence="6 7">
    <name type="scientific">Paenibacillus yanchengensis</name>
    <dbReference type="NCBI Taxonomy" id="2035833"/>
    <lineage>
        <taxon>Bacteria</taxon>
        <taxon>Bacillati</taxon>
        <taxon>Bacillota</taxon>
        <taxon>Bacilli</taxon>
        <taxon>Bacillales</taxon>
        <taxon>Paenibacillaceae</taxon>
        <taxon>Paenibacillus</taxon>
    </lineage>
</organism>
<dbReference type="EC" id="1.5.1.2" evidence="2 3"/>
<dbReference type="PIRSF" id="PIRSF000193">
    <property type="entry name" value="Pyrrol-5-carb_rd"/>
    <property type="match status" value="1"/>
</dbReference>
<evidence type="ECO:0000313" key="7">
    <source>
        <dbReference type="Proteomes" id="UP001597362"/>
    </source>
</evidence>
<dbReference type="InterPro" id="IPR028939">
    <property type="entry name" value="P5C_Rdtase_cat_N"/>
</dbReference>
<dbReference type="NCBIfam" id="TIGR00112">
    <property type="entry name" value="proC"/>
    <property type="match status" value="1"/>
</dbReference>
<dbReference type="EMBL" id="JBHUHO010000029">
    <property type="protein sequence ID" value="MFD2115912.1"/>
    <property type="molecule type" value="Genomic_DNA"/>
</dbReference>
<name>A0ABW4YJL1_9BACL</name>
<dbReference type="InterPro" id="IPR036291">
    <property type="entry name" value="NAD(P)-bd_dom_sf"/>
</dbReference>
<feature type="domain" description="Pyrroline-5-carboxylate reductase dimerisation" evidence="5">
    <location>
        <begin position="172"/>
        <end position="276"/>
    </location>
</feature>
<accession>A0ABW4YJL1</accession>
<dbReference type="Gene3D" id="1.10.3730.10">
    <property type="entry name" value="ProC C-terminal domain-like"/>
    <property type="match status" value="1"/>
</dbReference>
<dbReference type="Gene3D" id="3.40.50.720">
    <property type="entry name" value="NAD(P)-binding Rossmann-like Domain"/>
    <property type="match status" value="1"/>
</dbReference>
<comment type="function">
    <text evidence="2">Catalyzes the reduction of 1-pyrroline-5-carboxylate (PCA) to L-proline.</text>
</comment>
<comment type="catalytic activity">
    <reaction evidence="2">
        <text>L-proline + NADP(+) = (S)-1-pyrroline-5-carboxylate + NADPH + 2 H(+)</text>
        <dbReference type="Rhea" id="RHEA:14109"/>
        <dbReference type="ChEBI" id="CHEBI:15378"/>
        <dbReference type="ChEBI" id="CHEBI:17388"/>
        <dbReference type="ChEBI" id="CHEBI:57783"/>
        <dbReference type="ChEBI" id="CHEBI:58349"/>
        <dbReference type="ChEBI" id="CHEBI:60039"/>
        <dbReference type="EC" id="1.5.1.2"/>
    </reaction>
</comment>
<dbReference type="GO" id="GO:0004735">
    <property type="term" value="F:pyrroline-5-carboxylate reductase activity"/>
    <property type="evidence" value="ECO:0007669"/>
    <property type="project" value="UniProtKB-EC"/>
</dbReference>
<dbReference type="Proteomes" id="UP001597362">
    <property type="component" value="Unassembled WGS sequence"/>
</dbReference>
<feature type="domain" description="Pyrroline-5-carboxylate reductase catalytic N-terminal" evidence="4">
    <location>
        <begin position="10"/>
        <end position="109"/>
    </location>
</feature>
<evidence type="ECO:0000313" key="6">
    <source>
        <dbReference type="EMBL" id="MFD2115912.1"/>
    </source>
</evidence>
<protein>
    <recommendedName>
        <fullName evidence="2 3">Pyrroline-5-carboxylate reductase</fullName>
        <shortName evidence="2">P5C reductase</shortName>
        <shortName evidence="2">P5CR</shortName>
        <ecNumber evidence="2 3">1.5.1.2</ecNumber>
    </recommendedName>
    <alternativeName>
        <fullName evidence="2">PCA reductase</fullName>
    </alternativeName>
</protein>
<dbReference type="InterPro" id="IPR000304">
    <property type="entry name" value="Pyrroline-COOH_reductase"/>
</dbReference>
<comment type="catalytic activity">
    <reaction evidence="2">
        <text>L-proline + NAD(+) = (S)-1-pyrroline-5-carboxylate + NADH + 2 H(+)</text>
        <dbReference type="Rhea" id="RHEA:14105"/>
        <dbReference type="ChEBI" id="CHEBI:15378"/>
        <dbReference type="ChEBI" id="CHEBI:17388"/>
        <dbReference type="ChEBI" id="CHEBI:57540"/>
        <dbReference type="ChEBI" id="CHEBI:57945"/>
        <dbReference type="ChEBI" id="CHEBI:60039"/>
        <dbReference type="EC" id="1.5.1.2"/>
    </reaction>
</comment>
<dbReference type="RefSeq" id="WP_377771565.1">
    <property type="nucleotide sequence ID" value="NZ_JBHUHO010000029.1"/>
</dbReference>
<keyword evidence="2" id="KW-0641">Proline biosynthesis</keyword>
<dbReference type="Pfam" id="PF14748">
    <property type="entry name" value="P5CR_dimer"/>
    <property type="match status" value="1"/>
</dbReference>
<reference evidence="7" key="1">
    <citation type="journal article" date="2019" name="Int. J. Syst. Evol. Microbiol.">
        <title>The Global Catalogue of Microorganisms (GCM) 10K type strain sequencing project: providing services to taxonomists for standard genome sequencing and annotation.</title>
        <authorList>
            <consortium name="The Broad Institute Genomics Platform"/>
            <consortium name="The Broad Institute Genome Sequencing Center for Infectious Disease"/>
            <person name="Wu L."/>
            <person name="Ma J."/>
        </authorList>
    </citation>
    <scope>NUCLEOTIDE SEQUENCE [LARGE SCALE GENOMIC DNA]</scope>
    <source>
        <strain evidence="7">GH52</strain>
    </source>
</reference>
<dbReference type="PANTHER" id="PTHR11645:SF49">
    <property type="entry name" value="PYRROLINE-5-CARBOXYLATE REDUCTASE 1"/>
    <property type="match status" value="1"/>
</dbReference>